<dbReference type="RefSeq" id="WP_200350696.1">
    <property type="nucleotide sequence ID" value="NZ_BAABHZ010000008.1"/>
</dbReference>
<dbReference type="GO" id="GO:0051607">
    <property type="term" value="P:defense response to virus"/>
    <property type="evidence" value="ECO:0007669"/>
    <property type="project" value="UniProtKB-KW"/>
</dbReference>
<dbReference type="EMBL" id="JAENIK010000009">
    <property type="protein sequence ID" value="MBK1815739.1"/>
    <property type="molecule type" value="Genomic_DNA"/>
</dbReference>
<protein>
    <recommendedName>
        <fullName evidence="9">Cyclic GMP-AMP synthase</fullName>
    </recommendedName>
</protein>
<dbReference type="GO" id="GO:0016779">
    <property type="term" value="F:nucleotidyltransferase activity"/>
    <property type="evidence" value="ECO:0007669"/>
    <property type="project" value="UniProtKB-KW"/>
</dbReference>
<comment type="caution">
    <text evidence="12">The sequence shown here is derived from an EMBL/GenBank/DDBJ whole genome shotgun (WGS) entry which is preliminary data.</text>
</comment>
<dbReference type="AlphaFoldDB" id="A0A934VBS5"/>
<reference evidence="12" key="1">
    <citation type="submission" date="2021-01" db="EMBL/GenBank/DDBJ databases">
        <title>Modified the classification status of verrucomicrobia.</title>
        <authorList>
            <person name="Feng X."/>
        </authorList>
    </citation>
    <scope>NUCLEOTIDE SEQUENCE</scope>
    <source>
        <strain evidence="12">JCM 18052</strain>
    </source>
</reference>
<keyword evidence="3" id="KW-0479">Metal-binding</keyword>
<dbReference type="GO" id="GO:0005524">
    <property type="term" value="F:ATP binding"/>
    <property type="evidence" value="ECO:0007669"/>
    <property type="project" value="UniProtKB-KW"/>
</dbReference>
<dbReference type="InterPro" id="IPR048445">
    <property type="entry name" value="DncV-like_NTFase"/>
</dbReference>
<evidence type="ECO:0000256" key="3">
    <source>
        <dbReference type="ARBA" id="ARBA00022723"/>
    </source>
</evidence>
<accession>A0A934VBS5</accession>
<evidence type="ECO:0000256" key="1">
    <source>
        <dbReference type="ARBA" id="ARBA00022679"/>
    </source>
</evidence>
<gene>
    <name evidence="12" type="ORF">JIN84_08930</name>
</gene>
<evidence type="ECO:0000256" key="4">
    <source>
        <dbReference type="ARBA" id="ARBA00022741"/>
    </source>
</evidence>
<evidence type="ECO:0000256" key="7">
    <source>
        <dbReference type="ARBA" id="ARBA00023080"/>
    </source>
</evidence>
<dbReference type="GO" id="GO:0046872">
    <property type="term" value="F:metal ion binding"/>
    <property type="evidence" value="ECO:0007669"/>
    <property type="project" value="UniProtKB-KW"/>
</dbReference>
<comment type="catalytic activity">
    <reaction evidence="10">
        <text>GTP + ATP = 3',3'-cGAMP + 2 diphosphate</text>
        <dbReference type="Rhea" id="RHEA:35647"/>
        <dbReference type="ChEBI" id="CHEBI:30616"/>
        <dbReference type="ChEBI" id="CHEBI:33019"/>
        <dbReference type="ChEBI" id="CHEBI:37565"/>
        <dbReference type="ChEBI" id="CHEBI:71501"/>
    </reaction>
    <physiologicalReaction direction="left-to-right" evidence="10">
        <dbReference type="Rhea" id="RHEA:35648"/>
    </physiologicalReaction>
</comment>
<evidence type="ECO:0000259" key="11">
    <source>
        <dbReference type="Pfam" id="PF21654"/>
    </source>
</evidence>
<keyword evidence="6" id="KW-0460">Magnesium</keyword>
<evidence type="ECO:0000256" key="5">
    <source>
        <dbReference type="ARBA" id="ARBA00022840"/>
    </source>
</evidence>
<evidence type="ECO:0000256" key="9">
    <source>
        <dbReference type="ARBA" id="ARBA00044145"/>
    </source>
</evidence>
<keyword evidence="7" id="KW-0546">Nucleotide metabolism</keyword>
<keyword evidence="2" id="KW-0548">Nucleotidyltransferase</keyword>
<dbReference type="GO" id="GO:0009117">
    <property type="term" value="P:nucleotide metabolic process"/>
    <property type="evidence" value="ECO:0007669"/>
    <property type="project" value="UniProtKB-KW"/>
</dbReference>
<keyword evidence="4" id="KW-0547">Nucleotide-binding</keyword>
<organism evidence="12 13">
    <name type="scientific">Luteolibacter yonseiensis</name>
    <dbReference type="NCBI Taxonomy" id="1144680"/>
    <lineage>
        <taxon>Bacteria</taxon>
        <taxon>Pseudomonadati</taxon>
        <taxon>Verrucomicrobiota</taxon>
        <taxon>Verrucomicrobiia</taxon>
        <taxon>Verrucomicrobiales</taxon>
        <taxon>Verrucomicrobiaceae</taxon>
        <taxon>Luteolibacter</taxon>
    </lineage>
</organism>
<name>A0A934VBS5_9BACT</name>
<evidence type="ECO:0000256" key="6">
    <source>
        <dbReference type="ARBA" id="ARBA00022842"/>
    </source>
</evidence>
<keyword evidence="13" id="KW-1185">Reference proteome</keyword>
<proteinExistence type="predicted"/>
<keyword evidence="1" id="KW-0808">Transferase</keyword>
<evidence type="ECO:0000313" key="13">
    <source>
        <dbReference type="Proteomes" id="UP000600139"/>
    </source>
</evidence>
<evidence type="ECO:0000256" key="10">
    <source>
        <dbReference type="ARBA" id="ARBA00048304"/>
    </source>
</evidence>
<feature type="domain" description="Cyclic GMP-AMP synthase DncV-like nucleotidyltransferase" evidence="11">
    <location>
        <begin position="54"/>
        <end position="145"/>
    </location>
</feature>
<evidence type="ECO:0000256" key="2">
    <source>
        <dbReference type="ARBA" id="ARBA00022695"/>
    </source>
</evidence>
<evidence type="ECO:0000313" key="12">
    <source>
        <dbReference type="EMBL" id="MBK1815739.1"/>
    </source>
</evidence>
<sequence length="371" mass="42962">MFDYSEQIEAFREEKVRLPKGFKEKLFAHRDSNRDRLILRLPKRIDGLSISQSSFKPQGSSAVRTIIQTKFVNEEYDIDDGLVLWRDELVDDDGNELTSTQVKEHVLEALKDARFAKQPNMAANAIRVYYKEGDEERHHIDFPVYRKYEKDNGDMVRELAGEFGWTESDPTQLNHWFNNEVKSRNTDVEGHGTQMRRLIQLLKRFCRSRYNWDMPNGMKLTMLVVECQPAFHSRLDLAFRRLLEELKDRLEDNKVILNLAHPDKPPITRTDADDNVTEFLSKIEEALENLGVLDTPDHQDNKSARDAWEWVFQSDGYFRDYDKAKEDKEKAARLKAVAATITAGTAKTSSIVGIGSAGVRNLPHSFYGDRF</sequence>
<evidence type="ECO:0000256" key="8">
    <source>
        <dbReference type="ARBA" id="ARBA00023118"/>
    </source>
</evidence>
<keyword evidence="8" id="KW-0051">Antiviral defense</keyword>
<dbReference type="Pfam" id="PF21654">
    <property type="entry name" value="DncV-like_NTFase"/>
    <property type="match status" value="1"/>
</dbReference>
<keyword evidence="5" id="KW-0067">ATP-binding</keyword>
<dbReference type="Proteomes" id="UP000600139">
    <property type="component" value="Unassembled WGS sequence"/>
</dbReference>